<evidence type="ECO:0000313" key="1">
    <source>
        <dbReference type="EMBL" id="KAL2074430.1"/>
    </source>
</evidence>
<gene>
    <name evidence="1" type="ORF">VTL71DRAFT_8208</name>
</gene>
<keyword evidence="2" id="KW-1185">Reference proteome</keyword>
<sequence length="13" mass="1585">MTISRDYTRDLTL</sequence>
<organism evidence="1 2">
    <name type="scientific">Oculimacula yallundae</name>
    <dbReference type="NCBI Taxonomy" id="86028"/>
    <lineage>
        <taxon>Eukaryota</taxon>
        <taxon>Fungi</taxon>
        <taxon>Dikarya</taxon>
        <taxon>Ascomycota</taxon>
        <taxon>Pezizomycotina</taxon>
        <taxon>Leotiomycetes</taxon>
        <taxon>Helotiales</taxon>
        <taxon>Ploettnerulaceae</taxon>
        <taxon>Oculimacula</taxon>
    </lineage>
</organism>
<dbReference type="Proteomes" id="UP001595075">
    <property type="component" value="Unassembled WGS sequence"/>
</dbReference>
<evidence type="ECO:0000313" key="2">
    <source>
        <dbReference type="Proteomes" id="UP001595075"/>
    </source>
</evidence>
<protein>
    <submittedName>
        <fullName evidence="1">Uncharacterized protein</fullName>
    </submittedName>
</protein>
<proteinExistence type="predicted"/>
<comment type="caution">
    <text evidence="1">The sequence shown here is derived from an EMBL/GenBank/DDBJ whole genome shotgun (WGS) entry which is preliminary data.</text>
</comment>
<accession>A0ABR4CX12</accession>
<name>A0ABR4CX12_9HELO</name>
<dbReference type="EMBL" id="JAZHXI010000002">
    <property type="protein sequence ID" value="KAL2074430.1"/>
    <property type="molecule type" value="Genomic_DNA"/>
</dbReference>
<reference evidence="1 2" key="1">
    <citation type="journal article" date="2024" name="Commun. Biol.">
        <title>Comparative genomic analysis of thermophilic fungi reveals convergent evolutionary adaptations and gene losses.</title>
        <authorList>
            <person name="Steindorff A.S."/>
            <person name="Aguilar-Pontes M.V."/>
            <person name="Robinson A.J."/>
            <person name="Andreopoulos B."/>
            <person name="LaButti K."/>
            <person name="Kuo A."/>
            <person name="Mondo S."/>
            <person name="Riley R."/>
            <person name="Otillar R."/>
            <person name="Haridas S."/>
            <person name="Lipzen A."/>
            <person name="Grimwood J."/>
            <person name="Schmutz J."/>
            <person name="Clum A."/>
            <person name="Reid I.D."/>
            <person name="Moisan M.C."/>
            <person name="Butler G."/>
            <person name="Nguyen T.T.M."/>
            <person name="Dewar K."/>
            <person name="Conant G."/>
            <person name="Drula E."/>
            <person name="Henrissat B."/>
            <person name="Hansel C."/>
            <person name="Singer S."/>
            <person name="Hutchinson M.I."/>
            <person name="de Vries R.P."/>
            <person name="Natvig D.O."/>
            <person name="Powell A.J."/>
            <person name="Tsang A."/>
            <person name="Grigoriev I.V."/>
        </authorList>
    </citation>
    <scope>NUCLEOTIDE SEQUENCE [LARGE SCALE GENOMIC DNA]</scope>
    <source>
        <strain evidence="1 2">CBS 494.80</strain>
    </source>
</reference>